<protein>
    <submittedName>
        <fullName evidence="2">Membrane protein</fullName>
    </submittedName>
</protein>
<reference evidence="2 3" key="1">
    <citation type="submission" date="2013-10" db="EMBL/GenBank/DDBJ databases">
        <authorList>
            <person name="Wang G."/>
            <person name="Zhuang W."/>
        </authorList>
    </citation>
    <scope>NUCLEOTIDE SEQUENCE [LARGE SCALE GENOMIC DNA]</scope>
    <source>
        <strain evidence="2 3">DSM 20118</strain>
    </source>
</reference>
<evidence type="ECO:0000313" key="3">
    <source>
        <dbReference type="Proteomes" id="UP000029833"/>
    </source>
</evidence>
<sequence>MSQQLLLGHRRMRLAVPLVGRDPDQHDRGATPLELFFDLVFVVAVALAAEGLHHSIAEAHTAEGLVRFVMIFCAIYWAWVNFTWFSSAYDTDDVLFRALTFLSMTGALVFAAGVPRVMADGDFSVIVAGYTLMRVAQILTWLRVVRGDEVRRATAVRYAGGLAVVQTAWVLTLLVLATPVWLAVCVPLAVVEVLLPLWAERSEAIPWHADHIAERYGLFMIIVLGESVLATSRAVQTALDEGAAGAFAPVFVGGLLVLFSVWWAYFERPGDHLGSSRWWPYAWSYLHLVMFAAVAAVGAGLALVIEEAAHHGEVSATTAAAAVTVPYGLFLLSLWGMYVRRDEHAVRRFGVPVVVAVVAALTLATRVGMAPGTVVLAVGLTAAALVVVEAWVRLRGGDGDGAVPV</sequence>
<dbReference type="InterPro" id="IPR010640">
    <property type="entry name" value="Low_temperature_requirement_A"/>
</dbReference>
<organism evidence="2 3">
    <name type="scientific">Cellulomonas cellasea DSM 20118</name>
    <dbReference type="NCBI Taxonomy" id="1408250"/>
    <lineage>
        <taxon>Bacteria</taxon>
        <taxon>Bacillati</taxon>
        <taxon>Actinomycetota</taxon>
        <taxon>Actinomycetes</taxon>
        <taxon>Micrococcales</taxon>
        <taxon>Cellulomonadaceae</taxon>
        <taxon>Cellulomonas</taxon>
    </lineage>
</organism>
<feature type="transmembrane region" description="Helical" evidence="1">
    <location>
        <begin position="94"/>
        <end position="114"/>
    </location>
</feature>
<proteinExistence type="predicted"/>
<dbReference type="EMBL" id="AXNT01000070">
    <property type="protein sequence ID" value="KGM02013.1"/>
    <property type="molecule type" value="Genomic_DNA"/>
</dbReference>
<dbReference type="Pfam" id="PF06772">
    <property type="entry name" value="LtrA"/>
    <property type="match status" value="1"/>
</dbReference>
<feature type="transmembrane region" description="Helical" evidence="1">
    <location>
        <begin position="123"/>
        <end position="142"/>
    </location>
</feature>
<keyword evidence="3" id="KW-1185">Reference proteome</keyword>
<dbReference type="PANTHER" id="PTHR36840">
    <property type="entry name" value="BLL5714 PROTEIN"/>
    <property type="match status" value="1"/>
</dbReference>
<keyword evidence="1" id="KW-0472">Membrane</keyword>
<feature type="transmembrane region" description="Helical" evidence="1">
    <location>
        <begin position="35"/>
        <end position="52"/>
    </location>
</feature>
<comment type="caution">
    <text evidence="2">The sequence shown here is derived from an EMBL/GenBank/DDBJ whole genome shotgun (WGS) entry which is preliminary data.</text>
</comment>
<evidence type="ECO:0000313" key="2">
    <source>
        <dbReference type="EMBL" id="KGM02013.1"/>
    </source>
</evidence>
<dbReference type="PANTHER" id="PTHR36840:SF1">
    <property type="entry name" value="BLL5714 PROTEIN"/>
    <property type="match status" value="1"/>
</dbReference>
<feature type="transmembrane region" description="Helical" evidence="1">
    <location>
        <begin position="349"/>
        <end position="368"/>
    </location>
</feature>
<feature type="transmembrane region" description="Helical" evidence="1">
    <location>
        <begin position="374"/>
        <end position="392"/>
    </location>
</feature>
<name>A0A0A0B728_9CELL</name>
<dbReference type="AlphaFoldDB" id="A0A0A0B728"/>
<accession>A0A0A0B728</accession>
<gene>
    <name evidence="2" type="ORF">Q760_15975</name>
</gene>
<feature type="transmembrane region" description="Helical" evidence="1">
    <location>
        <begin position="317"/>
        <end position="337"/>
    </location>
</feature>
<dbReference type="Proteomes" id="UP000029833">
    <property type="component" value="Unassembled WGS sequence"/>
</dbReference>
<keyword evidence="1" id="KW-0812">Transmembrane</keyword>
<feature type="transmembrane region" description="Helical" evidence="1">
    <location>
        <begin position="247"/>
        <end position="266"/>
    </location>
</feature>
<keyword evidence="1" id="KW-1133">Transmembrane helix</keyword>
<feature type="transmembrane region" description="Helical" evidence="1">
    <location>
        <begin position="64"/>
        <end position="82"/>
    </location>
</feature>
<dbReference type="RefSeq" id="WP_052104170.1">
    <property type="nucleotide sequence ID" value="NZ_AXNT01000070.1"/>
</dbReference>
<feature type="transmembrane region" description="Helical" evidence="1">
    <location>
        <begin position="168"/>
        <end position="195"/>
    </location>
</feature>
<evidence type="ECO:0000256" key="1">
    <source>
        <dbReference type="SAM" id="Phobius"/>
    </source>
</evidence>
<feature type="transmembrane region" description="Helical" evidence="1">
    <location>
        <begin position="278"/>
        <end position="305"/>
    </location>
</feature>